<dbReference type="Proteomes" id="UP000324222">
    <property type="component" value="Unassembled WGS sequence"/>
</dbReference>
<name>A0A5B7HCY0_PORTR</name>
<protein>
    <submittedName>
        <fullName evidence="1">Uncharacterized protein</fullName>
    </submittedName>
</protein>
<evidence type="ECO:0000313" key="1">
    <source>
        <dbReference type="EMBL" id="MPC67649.1"/>
    </source>
</evidence>
<dbReference type="AlphaFoldDB" id="A0A5B7HCY0"/>
<accession>A0A5B7HCY0</accession>
<sequence length="67" mass="6928">MLQQFHCKILIAWSCSPSSGWLAAVSSWLAVVIGGAAVCSDCVLARGLPSLALCSLMPVLSLVLPEG</sequence>
<organism evidence="1 2">
    <name type="scientific">Portunus trituberculatus</name>
    <name type="common">Swimming crab</name>
    <name type="synonym">Neptunus trituberculatus</name>
    <dbReference type="NCBI Taxonomy" id="210409"/>
    <lineage>
        <taxon>Eukaryota</taxon>
        <taxon>Metazoa</taxon>
        <taxon>Ecdysozoa</taxon>
        <taxon>Arthropoda</taxon>
        <taxon>Crustacea</taxon>
        <taxon>Multicrustacea</taxon>
        <taxon>Malacostraca</taxon>
        <taxon>Eumalacostraca</taxon>
        <taxon>Eucarida</taxon>
        <taxon>Decapoda</taxon>
        <taxon>Pleocyemata</taxon>
        <taxon>Brachyura</taxon>
        <taxon>Eubrachyura</taxon>
        <taxon>Portunoidea</taxon>
        <taxon>Portunidae</taxon>
        <taxon>Portuninae</taxon>
        <taxon>Portunus</taxon>
    </lineage>
</organism>
<evidence type="ECO:0000313" key="2">
    <source>
        <dbReference type="Proteomes" id="UP000324222"/>
    </source>
</evidence>
<gene>
    <name evidence="1" type="ORF">E2C01_061827</name>
</gene>
<dbReference type="EMBL" id="VSRR010026544">
    <property type="protein sequence ID" value="MPC67649.1"/>
    <property type="molecule type" value="Genomic_DNA"/>
</dbReference>
<comment type="caution">
    <text evidence="1">The sequence shown here is derived from an EMBL/GenBank/DDBJ whole genome shotgun (WGS) entry which is preliminary data.</text>
</comment>
<reference evidence="1 2" key="1">
    <citation type="submission" date="2019-05" db="EMBL/GenBank/DDBJ databases">
        <title>Another draft genome of Portunus trituberculatus and its Hox gene families provides insights of decapod evolution.</title>
        <authorList>
            <person name="Jeong J.-H."/>
            <person name="Song I."/>
            <person name="Kim S."/>
            <person name="Choi T."/>
            <person name="Kim D."/>
            <person name="Ryu S."/>
            <person name="Kim W."/>
        </authorList>
    </citation>
    <scope>NUCLEOTIDE SEQUENCE [LARGE SCALE GENOMIC DNA]</scope>
    <source>
        <tissue evidence="1">Muscle</tissue>
    </source>
</reference>
<keyword evidence="2" id="KW-1185">Reference proteome</keyword>
<proteinExistence type="predicted"/>